<feature type="non-terminal residue" evidence="2">
    <location>
        <position position="1"/>
    </location>
</feature>
<accession>A0ABN9XRY7</accession>
<protein>
    <submittedName>
        <fullName evidence="2">Uncharacterized protein</fullName>
    </submittedName>
</protein>
<sequence>PPLARGACAAGMGRGWRPPRPIAAMDRPPRAGGQGPPAPCQPWLAEPVAESPMFGREPVARAAPAPDGPAPDLPRAPSWPGGGRLDVGGPEKRPPSASSSVNGKLGLGAAEMAVLRKEVEELRWRRPAPPVEPAARASASSVATCCSEA</sequence>
<proteinExistence type="predicted"/>
<keyword evidence="3" id="KW-1185">Reference proteome</keyword>
<feature type="region of interest" description="Disordered" evidence="1">
    <location>
        <begin position="1"/>
        <end position="105"/>
    </location>
</feature>
<dbReference type="EMBL" id="CAUYUJ010021109">
    <property type="protein sequence ID" value="CAK0902750.1"/>
    <property type="molecule type" value="Genomic_DNA"/>
</dbReference>
<name>A0ABN9XRY7_9DINO</name>
<evidence type="ECO:0000256" key="1">
    <source>
        <dbReference type="SAM" id="MobiDB-lite"/>
    </source>
</evidence>
<organism evidence="2 3">
    <name type="scientific">Prorocentrum cordatum</name>
    <dbReference type="NCBI Taxonomy" id="2364126"/>
    <lineage>
        <taxon>Eukaryota</taxon>
        <taxon>Sar</taxon>
        <taxon>Alveolata</taxon>
        <taxon>Dinophyceae</taxon>
        <taxon>Prorocentrales</taxon>
        <taxon>Prorocentraceae</taxon>
        <taxon>Prorocentrum</taxon>
    </lineage>
</organism>
<feature type="non-terminal residue" evidence="2">
    <location>
        <position position="149"/>
    </location>
</feature>
<feature type="region of interest" description="Disordered" evidence="1">
    <location>
        <begin position="125"/>
        <end position="149"/>
    </location>
</feature>
<gene>
    <name evidence="2" type="ORF">PCOR1329_LOCUS79250</name>
</gene>
<evidence type="ECO:0000313" key="2">
    <source>
        <dbReference type="EMBL" id="CAK0902750.1"/>
    </source>
</evidence>
<evidence type="ECO:0000313" key="3">
    <source>
        <dbReference type="Proteomes" id="UP001189429"/>
    </source>
</evidence>
<comment type="caution">
    <text evidence="2">The sequence shown here is derived from an EMBL/GenBank/DDBJ whole genome shotgun (WGS) entry which is preliminary data.</text>
</comment>
<dbReference type="Proteomes" id="UP001189429">
    <property type="component" value="Unassembled WGS sequence"/>
</dbReference>
<feature type="compositionally biased region" description="Low complexity" evidence="1">
    <location>
        <begin position="1"/>
        <end position="11"/>
    </location>
</feature>
<reference evidence="2" key="1">
    <citation type="submission" date="2023-10" db="EMBL/GenBank/DDBJ databases">
        <authorList>
            <person name="Chen Y."/>
            <person name="Shah S."/>
            <person name="Dougan E. K."/>
            <person name="Thang M."/>
            <person name="Chan C."/>
        </authorList>
    </citation>
    <scope>NUCLEOTIDE SEQUENCE [LARGE SCALE GENOMIC DNA]</scope>
</reference>
<feature type="compositionally biased region" description="Low complexity" evidence="1">
    <location>
        <begin position="133"/>
        <end position="149"/>
    </location>
</feature>